<dbReference type="Proteomes" id="UP001152607">
    <property type="component" value="Unassembled WGS sequence"/>
</dbReference>
<comment type="caution">
    <text evidence="3">The sequence shown here is derived from an EMBL/GenBank/DDBJ whole genome shotgun (WGS) entry which is preliminary data.</text>
</comment>
<evidence type="ECO:0000313" key="4">
    <source>
        <dbReference type="Proteomes" id="UP001152607"/>
    </source>
</evidence>
<feature type="signal peptide" evidence="2">
    <location>
        <begin position="1"/>
        <end position="17"/>
    </location>
</feature>
<name>A0A9W4XWL7_9PLEO</name>
<keyword evidence="4" id="KW-1185">Reference proteome</keyword>
<sequence length="265" mass="26986">MRSYIFSTLALAAAVSAQNSTAVLLNPFLDMETVTAIAADSTATTYTKSCSGDGRIPDSATSGPAGYITCEPLALTQGPSVWELHQTGLGPDPAACDMKCKFGEGGYEKADATCTMSFSGIYTSLGFPESSTETVLGPSNWASGMQGDAKQTVAVINAISSSSNPSITSAPGKPPGATTPGASSAGAAAPSANSTSPTKSSTGNTLAAYYKIDILAFIGGATSILAASILLKPLIHVSECSVGCALFLCFDSMDRILISKKWTSF</sequence>
<dbReference type="AlphaFoldDB" id="A0A9W4XWL7"/>
<gene>
    <name evidence="3" type="ORF">PDIGIT_LOCUS9324</name>
</gene>
<dbReference type="EMBL" id="CAOQHR010000006">
    <property type="protein sequence ID" value="CAI6336232.1"/>
    <property type="molecule type" value="Genomic_DNA"/>
</dbReference>
<proteinExistence type="predicted"/>
<accession>A0A9W4XWL7</accession>
<evidence type="ECO:0000256" key="1">
    <source>
        <dbReference type="SAM" id="MobiDB-lite"/>
    </source>
</evidence>
<keyword evidence="2" id="KW-0732">Signal</keyword>
<evidence type="ECO:0000313" key="3">
    <source>
        <dbReference type="EMBL" id="CAI6336232.1"/>
    </source>
</evidence>
<organism evidence="3 4">
    <name type="scientific">Periconia digitata</name>
    <dbReference type="NCBI Taxonomy" id="1303443"/>
    <lineage>
        <taxon>Eukaryota</taxon>
        <taxon>Fungi</taxon>
        <taxon>Dikarya</taxon>
        <taxon>Ascomycota</taxon>
        <taxon>Pezizomycotina</taxon>
        <taxon>Dothideomycetes</taxon>
        <taxon>Pleosporomycetidae</taxon>
        <taxon>Pleosporales</taxon>
        <taxon>Massarineae</taxon>
        <taxon>Periconiaceae</taxon>
        <taxon>Periconia</taxon>
    </lineage>
</organism>
<evidence type="ECO:0000256" key="2">
    <source>
        <dbReference type="SAM" id="SignalP"/>
    </source>
</evidence>
<dbReference type="OrthoDB" id="3689315at2759"/>
<feature type="chain" id="PRO_5040874022" evidence="2">
    <location>
        <begin position="18"/>
        <end position="265"/>
    </location>
</feature>
<reference evidence="3" key="1">
    <citation type="submission" date="2023-01" db="EMBL/GenBank/DDBJ databases">
        <authorList>
            <person name="Van Ghelder C."/>
            <person name="Rancurel C."/>
        </authorList>
    </citation>
    <scope>NUCLEOTIDE SEQUENCE</scope>
    <source>
        <strain evidence="3">CNCM I-4278</strain>
    </source>
</reference>
<feature type="region of interest" description="Disordered" evidence="1">
    <location>
        <begin position="163"/>
        <end position="202"/>
    </location>
</feature>
<protein>
    <submittedName>
        <fullName evidence="3">Uncharacterized protein</fullName>
    </submittedName>
</protein>